<evidence type="ECO:0000313" key="2">
    <source>
        <dbReference type="Proteomes" id="UP000265520"/>
    </source>
</evidence>
<keyword evidence="2" id="KW-1185">Reference proteome</keyword>
<accession>A0A392SLS5</accession>
<dbReference type="EMBL" id="LXQA010407351">
    <property type="protein sequence ID" value="MCI49831.1"/>
    <property type="molecule type" value="Genomic_DNA"/>
</dbReference>
<protein>
    <submittedName>
        <fullName evidence="1">Uncharacterized protein</fullName>
    </submittedName>
</protein>
<comment type="caution">
    <text evidence="1">The sequence shown here is derived from an EMBL/GenBank/DDBJ whole genome shotgun (WGS) entry which is preliminary data.</text>
</comment>
<organism evidence="1 2">
    <name type="scientific">Trifolium medium</name>
    <dbReference type="NCBI Taxonomy" id="97028"/>
    <lineage>
        <taxon>Eukaryota</taxon>
        <taxon>Viridiplantae</taxon>
        <taxon>Streptophyta</taxon>
        <taxon>Embryophyta</taxon>
        <taxon>Tracheophyta</taxon>
        <taxon>Spermatophyta</taxon>
        <taxon>Magnoliopsida</taxon>
        <taxon>eudicotyledons</taxon>
        <taxon>Gunneridae</taxon>
        <taxon>Pentapetalae</taxon>
        <taxon>rosids</taxon>
        <taxon>fabids</taxon>
        <taxon>Fabales</taxon>
        <taxon>Fabaceae</taxon>
        <taxon>Papilionoideae</taxon>
        <taxon>50 kb inversion clade</taxon>
        <taxon>NPAAA clade</taxon>
        <taxon>Hologalegina</taxon>
        <taxon>IRL clade</taxon>
        <taxon>Trifolieae</taxon>
        <taxon>Trifolium</taxon>
    </lineage>
</organism>
<sequence>MPEIDESIITHKLAIAPNSKSVSQRKGKLGEERRTAVDEEVAKLKEANFIEEIKYPE</sequence>
<proteinExistence type="predicted"/>
<evidence type="ECO:0000313" key="1">
    <source>
        <dbReference type="EMBL" id="MCI49831.1"/>
    </source>
</evidence>
<dbReference type="Proteomes" id="UP000265520">
    <property type="component" value="Unassembled WGS sequence"/>
</dbReference>
<feature type="non-terminal residue" evidence="1">
    <location>
        <position position="57"/>
    </location>
</feature>
<dbReference type="AlphaFoldDB" id="A0A392SLS5"/>
<dbReference type="Gene3D" id="3.10.10.10">
    <property type="entry name" value="HIV Type 1 Reverse Transcriptase, subunit A, domain 1"/>
    <property type="match status" value="1"/>
</dbReference>
<reference evidence="1 2" key="1">
    <citation type="journal article" date="2018" name="Front. Plant Sci.">
        <title>Red Clover (Trifolium pratense) and Zigzag Clover (T. medium) - A Picture of Genomic Similarities and Differences.</title>
        <authorList>
            <person name="Dluhosova J."/>
            <person name="Istvanek J."/>
            <person name="Nedelnik J."/>
            <person name="Repkova J."/>
        </authorList>
    </citation>
    <scope>NUCLEOTIDE SEQUENCE [LARGE SCALE GENOMIC DNA]</scope>
    <source>
        <strain evidence="2">cv. 10/8</strain>
        <tissue evidence="1">Leaf</tissue>
    </source>
</reference>
<name>A0A392SLS5_9FABA</name>